<organism evidence="1 2">
    <name type="scientific">Leeuwenhoekiella aestuarii</name>
    <dbReference type="NCBI Taxonomy" id="2249426"/>
    <lineage>
        <taxon>Bacteria</taxon>
        <taxon>Pseudomonadati</taxon>
        <taxon>Bacteroidota</taxon>
        <taxon>Flavobacteriia</taxon>
        <taxon>Flavobacteriales</taxon>
        <taxon>Flavobacteriaceae</taxon>
        <taxon>Leeuwenhoekiella</taxon>
    </lineage>
</organism>
<dbReference type="InterPro" id="IPR014729">
    <property type="entry name" value="Rossmann-like_a/b/a_fold"/>
</dbReference>
<evidence type="ECO:0000313" key="1">
    <source>
        <dbReference type="EMBL" id="RXG12383.1"/>
    </source>
</evidence>
<sequence>MTATGNTAESGFKNQCLIKLLPVKKLRLILGDQLNHKHSWFDETDNEVIYFMAEMRQETDYVVHHIQKVIAFFEAMRNFADWLEERGHFVIYYDLSHPDNKQELSKNLNQLIKAHQVDKFEYQLPDEFRLDQQLKEFCKTSNIKTEAHDTEHFLTSRSDLESFFKGKKTYTMEYFYRDMRKKYDIMMLTEKDPEGGKWNFDQSNRKKWNGKPEIPHERGFRKDVSNTLKRIKDAGIKTMGAVDEISFNWPTSRTDSLSVLNYFCENLLVHFGDYQDAMDPDQVYLFHSRLSFAMNSKMLHPLEVIKKVIEYWRENKNQIDISQVEGFVRQILGWREYMRGLYWMKMPEYRTTNKLENHNKLPDFYWTGETKMKCLHHAIKQSLDHAYAHHIQRLMVAGNYALLTQTNPDEVDEWYLGIYIDAIEWVEITNTRGMSQFADGGLVATKPYVSSGSYINKMSNYCKSCEYSVSKKTGDNACPFNSLYWNFLFEKREHFKNNQRMNMMMSLLNKKDPDDLEKLVNRAQEIIKNPQNF</sequence>
<dbReference type="Gene3D" id="3.40.50.620">
    <property type="entry name" value="HUPs"/>
    <property type="match status" value="1"/>
</dbReference>
<evidence type="ECO:0000313" key="2">
    <source>
        <dbReference type="Proteomes" id="UP000289821"/>
    </source>
</evidence>
<dbReference type="InterPro" id="IPR007357">
    <property type="entry name" value="PhrB-like"/>
</dbReference>
<dbReference type="Gene3D" id="1.10.10.1710">
    <property type="entry name" value="Deoxyribodipyrimidine photolyase-related"/>
    <property type="match status" value="1"/>
</dbReference>
<dbReference type="AlphaFoldDB" id="A0A4Q0NR94"/>
<proteinExistence type="predicted"/>
<gene>
    <name evidence="1" type="ORF">DSM04_107154</name>
</gene>
<dbReference type="InterPro" id="IPR036134">
    <property type="entry name" value="Crypto/Photolyase_FAD-like_sf"/>
</dbReference>
<dbReference type="InterPro" id="IPR052551">
    <property type="entry name" value="UV-DNA_repair_photolyase"/>
</dbReference>
<dbReference type="Gene3D" id="1.10.579.10">
    <property type="entry name" value="DNA Cyclobutane Dipyrimidine Photolyase, subunit A, domain 3"/>
    <property type="match status" value="1"/>
</dbReference>
<dbReference type="PANTHER" id="PTHR38657:SF1">
    <property type="entry name" value="SLR1343 PROTEIN"/>
    <property type="match status" value="1"/>
</dbReference>
<keyword evidence="2" id="KW-1185">Reference proteome</keyword>
<comment type="caution">
    <text evidence="1">The sequence shown here is derived from an EMBL/GenBank/DDBJ whole genome shotgun (WGS) entry which is preliminary data.</text>
</comment>
<dbReference type="SUPFAM" id="SSF48173">
    <property type="entry name" value="Cryptochrome/photolyase FAD-binding domain"/>
    <property type="match status" value="1"/>
</dbReference>
<reference evidence="1 2" key="1">
    <citation type="submission" date="2018-07" db="EMBL/GenBank/DDBJ databases">
        <title>Leeuwenhoekiella genomics.</title>
        <authorList>
            <person name="Tahon G."/>
            <person name="Willems A."/>
        </authorList>
    </citation>
    <scope>NUCLEOTIDE SEQUENCE [LARGE SCALE GENOMIC DNA]</scope>
    <source>
        <strain evidence="1 2">R-50232</strain>
    </source>
</reference>
<dbReference type="Proteomes" id="UP000289821">
    <property type="component" value="Unassembled WGS sequence"/>
</dbReference>
<accession>A0A4Q0NR94</accession>
<dbReference type="GO" id="GO:0016829">
    <property type="term" value="F:lyase activity"/>
    <property type="evidence" value="ECO:0007669"/>
    <property type="project" value="UniProtKB-KW"/>
</dbReference>
<dbReference type="EMBL" id="QOVI01000007">
    <property type="protein sequence ID" value="RXG12383.1"/>
    <property type="molecule type" value="Genomic_DNA"/>
</dbReference>
<dbReference type="Gene3D" id="1.25.40.80">
    <property type="match status" value="1"/>
</dbReference>
<dbReference type="PANTHER" id="PTHR38657">
    <property type="entry name" value="SLR1343 PROTEIN"/>
    <property type="match status" value="1"/>
</dbReference>
<name>A0A4Q0NR94_9FLAO</name>
<keyword evidence="1" id="KW-0456">Lyase</keyword>
<dbReference type="OrthoDB" id="5288100at2"/>
<dbReference type="Pfam" id="PF04244">
    <property type="entry name" value="DPRP"/>
    <property type="match status" value="1"/>
</dbReference>
<protein>
    <submittedName>
        <fullName evidence="1">Deoxyribodipyrimidine photolyase-related protein</fullName>
    </submittedName>
</protein>